<name>A0A2C1LQ70_BACCE</name>
<sequence length="565" mass="66498">MLQIISGKFFESDELHTHQGQGVFYSNYSWNLPIETCIGTIEAVDSHGDITTYIFKYVNKLERKPGDILIRTGDSTIIEHMKLLFSFFLKCTVDNDRSIVELNTRQSERNLNDDVIPSKFLDRNFDTKIQGTIEETQAFAEFVYKVIGLERFKYKKLITCIKNYNNALQALNYNFDLAYSMLVYCLEALCQSFDEYNPIWEDYPDKAKRPLDKILDTLDPEVANNIKSILIEDSHLKLQKRFQHFINSNLQDDFFINLATGINNPLKHSEVEQVLLNAYNLRSRYVHSLEQVMKQLRYSSFSNGDVFYWQNNAYLTFKGLVRLTHHIILNFFTNQEYLEKEEYEWESDLPGTIEVQLSEQYWLANTDGFLPEHTIYKINGFLYQLEKALFFDQSLTDLSELMCELEQLMPTTPKRYKIQMFVMYVLYNGLLNESLRSVNYNKVTDAHSALLQEHTIEILLLHSLSVWEDSEGKALSCEEIFKSYEKNKFKENRLNIPDFLECIVRIQIANMFMQEGNVEKYNEWIINAILNIPGNLELQNLLFEIKEQDKSIDLQEFMEQISKHQ</sequence>
<evidence type="ECO:0000313" key="1">
    <source>
        <dbReference type="EMBL" id="PGU00072.1"/>
    </source>
</evidence>
<comment type="caution">
    <text evidence="1">The sequence shown here is derived from an EMBL/GenBank/DDBJ whole genome shotgun (WGS) entry which is preliminary data.</text>
</comment>
<dbReference type="AlphaFoldDB" id="A0A2C1LQ70"/>
<evidence type="ECO:0000313" key="2">
    <source>
        <dbReference type="Proteomes" id="UP000225766"/>
    </source>
</evidence>
<dbReference type="RefSeq" id="WP_098882806.1">
    <property type="nucleotide sequence ID" value="NZ_NUMG01000023.1"/>
</dbReference>
<organism evidence="1 2">
    <name type="scientific">Bacillus cereus</name>
    <dbReference type="NCBI Taxonomy" id="1396"/>
    <lineage>
        <taxon>Bacteria</taxon>
        <taxon>Bacillati</taxon>
        <taxon>Bacillota</taxon>
        <taxon>Bacilli</taxon>
        <taxon>Bacillales</taxon>
        <taxon>Bacillaceae</taxon>
        <taxon>Bacillus</taxon>
        <taxon>Bacillus cereus group</taxon>
    </lineage>
</organism>
<dbReference type="Proteomes" id="UP000225766">
    <property type="component" value="Unassembled WGS sequence"/>
</dbReference>
<reference evidence="1 2" key="1">
    <citation type="submission" date="2017-09" db="EMBL/GenBank/DDBJ databases">
        <title>Large-scale bioinformatics analysis of Bacillus genomes uncovers conserved roles of natural products in bacterial physiology.</title>
        <authorList>
            <consortium name="Agbiome Team Llc"/>
            <person name="Bleich R.M."/>
            <person name="Grubbs K.J."/>
            <person name="Santa Maria K.C."/>
            <person name="Allen S.E."/>
            <person name="Farag S."/>
            <person name="Shank E.A."/>
            <person name="Bowers A."/>
        </authorList>
    </citation>
    <scope>NUCLEOTIDE SEQUENCE [LARGE SCALE GENOMIC DNA]</scope>
    <source>
        <strain evidence="1 2">AFS040105</strain>
    </source>
</reference>
<proteinExistence type="predicted"/>
<accession>A0A2C1LQ70</accession>
<gene>
    <name evidence="1" type="ORF">COD19_17105</name>
</gene>
<dbReference type="EMBL" id="NUMG01000023">
    <property type="protein sequence ID" value="PGU00072.1"/>
    <property type="molecule type" value="Genomic_DNA"/>
</dbReference>
<protein>
    <submittedName>
        <fullName evidence="1">Uncharacterized protein</fullName>
    </submittedName>
</protein>